<reference evidence="5" key="1">
    <citation type="journal article" date="2021" name="PeerJ">
        <title>Extensive microbial diversity within the chicken gut microbiome revealed by metagenomics and culture.</title>
        <authorList>
            <person name="Gilroy R."/>
            <person name="Ravi A."/>
            <person name="Getino M."/>
            <person name="Pursley I."/>
            <person name="Horton D.L."/>
            <person name="Alikhan N.F."/>
            <person name="Baker D."/>
            <person name="Gharbi K."/>
            <person name="Hall N."/>
            <person name="Watson M."/>
            <person name="Adriaenssens E.M."/>
            <person name="Foster-Nyarko E."/>
            <person name="Jarju S."/>
            <person name="Secka A."/>
            <person name="Antonio M."/>
            <person name="Oren A."/>
            <person name="Chaudhuri R.R."/>
            <person name="La Ragione R."/>
            <person name="Hildebrand F."/>
            <person name="Pallen M.J."/>
        </authorList>
    </citation>
    <scope>NUCLEOTIDE SEQUENCE</scope>
    <source>
        <strain evidence="5">742</strain>
    </source>
</reference>
<feature type="domain" description="4Fe-4S ferredoxin-type" evidence="4">
    <location>
        <begin position="31"/>
        <end position="60"/>
    </location>
</feature>
<dbReference type="InterPro" id="IPR017896">
    <property type="entry name" value="4Fe4S_Fe-S-bd"/>
</dbReference>
<evidence type="ECO:0000313" key="5">
    <source>
        <dbReference type="EMBL" id="MBU3819209.1"/>
    </source>
</evidence>
<dbReference type="GO" id="GO:0046872">
    <property type="term" value="F:metal ion binding"/>
    <property type="evidence" value="ECO:0007669"/>
    <property type="project" value="UniProtKB-KW"/>
</dbReference>
<keyword evidence="1" id="KW-0479">Metal-binding</keyword>
<sequence length="80" mass="8466">MSEKYAVRNLRLCTKDCLCLYVCPTGATDTENSVIDTARCIGCGVCADACPSGAISMVPKEYPPQQPKAGPVTDALRALI</sequence>
<proteinExistence type="predicted"/>
<dbReference type="PROSITE" id="PS51379">
    <property type="entry name" value="4FE4S_FER_2"/>
    <property type="match status" value="1"/>
</dbReference>
<protein>
    <submittedName>
        <fullName evidence="5">4Fe-4S binding protein</fullName>
    </submittedName>
</protein>
<dbReference type="PROSITE" id="PS00198">
    <property type="entry name" value="4FE4S_FER_1"/>
    <property type="match status" value="1"/>
</dbReference>
<keyword evidence="2" id="KW-0408">Iron</keyword>
<keyword evidence="3" id="KW-0411">Iron-sulfur</keyword>
<dbReference type="AlphaFoldDB" id="A0A9E2KIY2"/>
<gene>
    <name evidence="5" type="ORF">H9864_02375</name>
</gene>
<accession>A0A9E2KIY2</accession>
<evidence type="ECO:0000313" key="6">
    <source>
        <dbReference type="Proteomes" id="UP000824178"/>
    </source>
</evidence>
<dbReference type="GO" id="GO:0051536">
    <property type="term" value="F:iron-sulfur cluster binding"/>
    <property type="evidence" value="ECO:0007669"/>
    <property type="project" value="UniProtKB-KW"/>
</dbReference>
<evidence type="ECO:0000256" key="1">
    <source>
        <dbReference type="ARBA" id="ARBA00022723"/>
    </source>
</evidence>
<dbReference type="Gene3D" id="3.30.70.20">
    <property type="match status" value="1"/>
</dbReference>
<reference evidence="5" key="2">
    <citation type="submission" date="2021-04" db="EMBL/GenBank/DDBJ databases">
        <authorList>
            <person name="Gilroy R."/>
        </authorList>
    </citation>
    <scope>NUCLEOTIDE SEQUENCE</scope>
    <source>
        <strain evidence="5">742</strain>
    </source>
</reference>
<comment type="caution">
    <text evidence="5">The sequence shown here is derived from an EMBL/GenBank/DDBJ whole genome shotgun (WGS) entry which is preliminary data.</text>
</comment>
<organism evidence="5 6">
    <name type="scientific">Candidatus Faecalibacterium intestinavium</name>
    <dbReference type="NCBI Taxonomy" id="2838580"/>
    <lineage>
        <taxon>Bacteria</taxon>
        <taxon>Bacillati</taxon>
        <taxon>Bacillota</taxon>
        <taxon>Clostridia</taxon>
        <taxon>Eubacteriales</taxon>
        <taxon>Oscillospiraceae</taxon>
        <taxon>Faecalibacterium</taxon>
    </lineage>
</organism>
<evidence type="ECO:0000256" key="2">
    <source>
        <dbReference type="ARBA" id="ARBA00023004"/>
    </source>
</evidence>
<evidence type="ECO:0000259" key="4">
    <source>
        <dbReference type="PROSITE" id="PS51379"/>
    </source>
</evidence>
<dbReference type="SUPFAM" id="SSF54862">
    <property type="entry name" value="4Fe-4S ferredoxins"/>
    <property type="match status" value="1"/>
</dbReference>
<name>A0A9E2KIY2_9FIRM</name>
<feature type="non-terminal residue" evidence="5">
    <location>
        <position position="80"/>
    </location>
</feature>
<dbReference type="Proteomes" id="UP000824178">
    <property type="component" value="Unassembled WGS sequence"/>
</dbReference>
<dbReference type="InterPro" id="IPR017900">
    <property type="entry name" value="4Fe4S_Fe_S_CS"/>
</dbReference>
<evidence type="ECO:0000256" key="3">
    <source>
        <dbReference type="ARBA" id="ARBA00023014"/>
    </source>
</evidence>
<dbReference type="Pfam" id="PF00037">
    <property type="entry name" value="Fer4"/>
    <property type="match status" value="1"/>
</dbReference>
<dbReference type="EMBL" id="JAHLFH010000045">
    <property type="protein sequence ID" value="MBU3819209.1"/>
    <property type="molecule type" value="Genomic_DNA"/>
</dbReference>